<evidence type="ECO:0000256" key="3">
    <source>
        <dbReference type="ARBA" id="ARBA00007686"/>
    </source>
</evidence>
<dbReference type="CDD" id="cd05311">
    <property type="entry name" value="NAD_bind_2_malic_enz"/>
    <property type="match status" value="1"/>
</dbReference>
<evidence type="ECO:0000256" key="1">
    <source>
        <dbReference type="ARBA" id="ARBA00001936"/>
    </source>
</evidence>
<evidence type="ECO:0000256" key="10">
    <source>
        <dbReference type="PIRSR" id="PIRSR036684-3"/>
    </source>
</evidence>
<sequence length="770" mass="83441">MSRREDALEYHRRGRPGKIAVVPTKPLANQRDLSLAYSPGVAEPCIEIHKNPDDAYKYTAKGNLVAVVTNGTAVLGLGNIGALAGKPVMEGKGNLFKQFADIDCFDIEVGSEDTQELIRFCQLLEPTVGGINLEDIGAPQCFEVEETLRRTMKIPVFHDDQHGTAIITGAALVNALEIVGKDIGAVRVVFSGAGAAAISTAEHYVRLGVRREHITLCDKFGVVHEGRAEEMDPYKARFARPTGLRTVAEALVGADVFVGLSVARAIAPEMLLPMAESPIIFALANPVPEVLPAEVRLVRPDAIMATGRSDYPNQVNNVLGFPFIFRGALDARATTVNEEMKMAATRALAELAKEPVPDSLAQLYGLKDVSFGRDYLIPFPFDPRVLLWVSPAVAWAAVASGAAREFIDLDEYREQLEGRLGRARGVMRGVINRAARDPKRLVLPEGESAKVIRAARQLLDEGIAAPVLLGNPETIARVAAQARVALDDVEIEDPATSHFREVYARYLWERRQRKGLSLAEAQQRLYNHNYFGGCMVALGDADALVSGTRSHYPETLRPLLETVGVHSRAGLVSGMYMLVFEKQMVFCADTTVNIDPTAEQLAQIAYAASRIVRTFGVTPRVAMLSFSNFGSVRHPDSAKVARAVELLRARDPALVVDGEMQADTALDEGTLREGYPFSALKEPANVLIFPNLSAGNIAYKLLNHLGGATAIGPILVGMRRPVHVLEQGADVQEIVNMAAVAVIDAQERSPQSEPRDAAAAGPAQTIYSRL</sequence>
<dbReference type="SUPFAM" id="SSF53223">
    <property type="entry name" value="Aminoacid dehydrogenase-like, N-terminal domain"/>
    <property type="match status" value="1"/>
</dbReference>
<feature type="domain" description="Malic enzyme N-terminal" evidence="13">
    <location>
        <begin position="16"/>
        <end position="149"/>
    </location>
</feature>
<keyword evidence="5 9" id="KW-0479">Metal-binding</keyword>
<comment type="cofactor">
    <cofactor evidence="1">
        <name>Mn(2+)</name>
        <dbReference type="ChEBI" id="CHEBI:29035"/>
    </cofactor>
</comment>
<dbReference type="Gene3D" id="3.40.50.10380">
    <property type="entry name" value="Malic enzyme, N-terminal domain"/>
    <property type="match status" value="1"/>
</dbReference>
<dbReference type="GO" id="GO:0051287">
    <property type="term" value="F:NAD binding"/>
    <property type="evidence" value="ECO:0007669"/>
    <property type="project" value="InterPro"/>
</dbReference>
<evidence type="ECO:0000256" key="7">
    <source>
        <dbReference type="ARBA" id="ARBA00023268"/>
    </source>
</evidence>
<dbReference type="InterPro" id="IPR051674">
    <property type="entry name" value="Malate_Decarboxylase"/>
</dbReference>
<comment type="cofactor">
    <cofactor evidence="2">
        <name>Mg(2+)</name>
        <dbReference type="ChEBI" id="CHEBI:18420"/>
    </cofactor>
</comment>
<dbReference type="GO" id="GO:0046872">
    <property type="term" value="F:metal ion binding"/>
    <property type="evidence" value="ECO:0007669"/>
    <property type="project" value="UniProtKB-KW"/>
</dbReference>
<evidence type="ECO:0000313" key="14">
    <source>
        <dbReference type="EMBL" id="CAA9358671.1"/>
    </source>
</evidence>
<evidence type="ECO:0000259" key="13">
    <source>
        <dbReference type="SMART" id="SM01274"/>
    </source>
</evidence>
<evidence type="ECO:0000256" key="8">
    <source>
        <dbReference type="PIRSR" id="PIRSR036684-1"/>
    </source>
</evidence>
<evidence type="ECO:0000256" key="6">
    <source>
        <dbReference type="ARBA" id="ARBA00023002"/>
    </source>
</evidence>
<dbReference type="Gene3D" id="3.40.50.720">
    <property type="entry name" value="NAD(P)-binding Rossmann-like Domain"/>
    <property type="match status" value="1"/>
</dbReference>
<dbReference type="InterPro" id="IPR002505">
    <property type="entry name" value="PTA_PTB"/>
</dbReference>
<dbReference type="InterPro" id="IPR012301">
    <property type="entry name" value="Malic_N_dom"/>
</dbReference>
<dbReference type="SUPFAM" id="SSF51735">
    <property type="entry name" value="NAD(P)-binding Rossmann-fold domains"/>
    <property type="match status" value="1"/>
</dbReference>
<comment type="similarity">
    <text evidence="3">In the N-terminal section; belongs to the malic enzymes family.</text>
</comment>
<dbReference type="PIRSF" id="PIRSF036684">
    <property type="entry name" value="ME_PTA"/>
    <property type="match status" value="1"/>
</dbReference>
<gene>
    <name evidence="14" type="ORF">AVDCRST_MAG11-3971</name>
</gene>
<protein>
    <submittedName>
        <fullName evidence="14">NADP-dependent malic enzyme</fullName>
        <ecNumber evidence="14">1.1.1.40</ecNumber>
    </submittedName>
</protein>
<feature type="binding site" evidence="9">
    <location>
        <position position="134"/>
    </location>
    <ligand>
        <name>a divalent metal cation</name>
        <dbReference type="ChEBI" id="CHEBI:60240"/>
    </ligand>
</feature>
<dbReference type="EC" id="1.1.1.40" evidence="14"/>
<dbReference type="InterPro" id="IPR036291">
    <property type="entry name" value="NAD(P)-bd_dom_sf"/>
</dbReference>
<dbReference type="PANTHER" id="PTHR43237:SF4">
    <property type="entry name" value="NADP-DEPENDENT MALIC ENZYME"/>
    <property type="match status" value="1"/>
</dbReference>
<evidence type="ECO:0000256" key="2">
    <source>
        <dbReference type="ARBA" id="ARBA00001946"/>
    </source>
</evidence>
<evidence type="ECO:0000256" key="11">
    <source>
        <dbReference type="SAM" id="MobiDB-lite"/>
    </source>
</evidence>
<dbReference type="InterPro" id="IPR012188">
    <property type="entry name" value="ME_PTA"/>
</dbReference>
<dbReference type="Pfam" id="PF01515">
    <property type="entry name" value="PTA_PTB"/>
    <property type="match status" value="1"/>
</dbReference>
<dbReference type="GO" id="GO:0016746">
    <property type="term" value="F:acyltransferase activity"/>
    <property type="evidence" value="ECO:0007669"/>
    <property type="project" value="InterPro"/>
</dbReference>
<dbReference type="Pfam" id="PF03949">
    <property type="entry name" value="Malic_M"/>
    <property type="match status" value="1"/>
</dbReference>
<dbReference type="SMART" id="SM00919">
    <property type="entry name" value="Malic_M"/>
    <property type="match status" value="1"/>
</dbReference>
<evidence type="ECO:0000256" key="4">
    <source>
        <dbReference type="ARBA" id="ARBA00008756"/>
    </source>
</evidence>
<dbReference type="InterPro" id="IPR045213">
    <property type="entry name" value="Malic_NAD-bd_bact_type"/>
</dbReference>
<organism evidence="14">
    <name type="scientific">uncultured Gemmatimonadaceae bacterium</name>
    <dbReference type="NCBI Taxonomy" id="246130"/>
    <lineage>
        <taxon>Bacteria</taxon>
        <taxon>Pseudomonadati</taxon>
        <taxon>Gemmatimonadota</taxon>
        <taxon>Gemmatimonadia</taxon>
        <taxon>Gemmatimonadales</taxon>
        <taxon>Gemmatimonadaceae</taxon>
        <taxon>environmental samples</taxon>
    </lineage>
</organism>
<dbReference type="PANTHER" id="PTHR43237">
    <property type="entry name" value="NADP-DEPENDENT MALIC ENZYME"/>
    <property type="match status" value="1"/>
</dbReference>
<dbReference type="SMART" id="SM01274">
    <property type="entry name" value="malic"/>
    <property type="match status" value="1"/>
</dbReference>
<dbReference type="EMBL" id="CADCTU010000847">
    <property type="protein sequence ID" value="CAA9358671.1"/>
    <property type="molecule type" value="Genomic_DNA"/>
</dbReference>
<feature type="binding site" evidence="10">
    <location>
        <position position="285"/>
    </location>
    <ligand>
        <name>a divalent metal cation</name>
        <dbReference type="ChEBI" id="CHEBI:60240"/>
    </ligand>
</feature>
<name>A0A6J4MJ28_9BACT</name>
<dbReference type="InterPro" id="IPR046346">
    <property type="entry name" value="Aminoacid_DH-like_N_sf"/>
</dbReference>
<dbReference type="InterPro" id="IPR012302">
    <property type="entry name" value="Malic_NAD-bd"/>
</dbReference>
<dbReference type="InterPro" id="IPR037062">
    <property type="entry name" value="Malic_N_dom_sf"/>
</dbReference>
<dbReference type="SUPFAM" id="SSF53659">
    <property type="entry name" value="Isocitrate/Isopropylmalate dehydrogenase-like"/>
    <property type="match status" value="1"/>
</dbReference>
<comment type="similarity">
    <text evidence="4">In the C-terminal section; belongs to the phosphate acetyltransferase and butyryltransferase family.</text>
</comment>
<evidence type="ECO:0000256" key="9">
    <source>
        <dbReference type="PIRSR" id="PIRSR036684-2"/>
    </source>
</evidence>
<feature type="region of interest" description="Disordered" evidence="11">
    <location>
        <begin position="746"/>
        <end position="770"/>
    </location>
</feature>
<feature type="binding site" evidence="10">
    <location>
        <position position="160"/>
    </location>
    <ligand>
        <name>a divalent metal cation</name>
        <dbReference type="ChEBI" id="CHEBI:60240"/>
    </ligand>
</feature>
<keyword evidence="10" id="KW-0521">NADP</keyword>
<feature type="binding site" evidence="9">
    <location>
        <position position="135"/>
    </location>
    <ligand>
        <name>a divalent metal cation</name>
        <dbReference type="ChEBI" id="CHEBI:60240"/>
    </ligand>
</feature>
<dbReference type="GO" id="GO:0006108">
    <property type="term" value="P:malate metabolic process"/>
    <property type="evidence" value="ECO:0007669"/>
    <property type="project" value="InterPro"/>
</dbReference>
<dbReference type="Gene3D" id="3.40.50.10950">
    <property type="match status" value="1"/>
</dbReference>
<dbReference type="GO" id="GO:0004473">
    <property type="term" value="F:malate dehydrogenase (decarboxylating) (NADP+) activity"/>
    <property type="evidence" value="ECO:0007669"/>
    <property type="project" value="UniProtKB-EC"/>
</dbReference>
<feature type="active site" description="Proton acceptor" evidence="8">
    <location>
        <position position="92"/>
    </location>
</feature>
<dbReference type="Gene3D" id="3.40.50.10750">
    <property type="entry name" value="Isocitrate/Isopropylmalate dehydrogenase-like"/>
    <property type="match status" value="1"/>
</dbReference>
<feature type="binding site" evidence="10">
    <location>
        <begin position="74"/>
        <end position="81"/>
    </location>
    <ligand>
        <name>NADP(+)</name>
        <dbReference type="ChEBI" id="CHEBI:58349"/>
    </ligand>
</feature>
<evidence type="ECO:0000256" key="5">
    <source>
        <dbReference type="ARBA" id="ARBA00022723"/>
    </source>
</evidence>
<reference evidence="14" key="1">
    <citation type="submission" date="2020-02" db="EMBL/GenBank/DDBJ databases">
        <authorList>
            <person name="Meier V. D."/>
        </authorList>
    </citation>
    <scope>NUCLEOTIDE SEQUENCE</scope>
    <source>
        <strain evidence="14">AVDCRST_MAG11</strain>
    </source>
</reference>
<evidence type="ECO:0000259" key="12">
    <source>
        <dbReference type="SMART" id="SM00919"/>
    </source>
</evidence>
<dbReference type="InterPro" id="IPR042112">
    <property type="entry name" value="P_AcTrfase_dom2"/>
</dbReference>
<dbReference type="AlphaFoldDB" id="A0A6J4MJ28"/>
<dbReference type="InterPro" id="IPR042113">
    <property type="entry name" value="P_AcTrfase_dom1"/>
</dbReference>
<keyword evidence="7" id="KW-0511">Multifunctional enzyme</keyword>
<keyword evidence="6 14" id="KW-0560">Oxidoreductase</keyword>
<accession>A0A6J4MJ28</accession>
<dbReference type="FunFam" id="3.40.50.720:FF:000095">
    <property type="entry name" value="NADP-dependent malic enzyme"/>
    <property type="match status" value="1"/>
</dbReference>
<feature type="domain" description="Malic enzyme NAD-binding" evidence="12">
    <location>
        <begin position="161"/>
        <end position="398"/>
    </location>
</feature>
<dbReference type="FunFam" id="3.40.50.10380:FF:000003">
    <property type="entry name" value="NADP-dependent malic enzyme"/>
    <property type="match status" value="1"/>
</dbReference>
<proteinExistence type="inferred from homology"/>
<dbReference type="Pfam" id="PF00390">
    <property type="entry name" value="malic"/>
    <property type="match status" value="1"/>
</dbReference>